<protein>
    <submittedName>
        <fullName evidence="1">Uncharacterized protein</fullName>
    </submittedName>
</protein>
<reference evidence="1 2" key="1">
    <citation type="submission" date="2022-05" db="EMBL/GenBank/DDBJ databases">
        <authorList>
            <consortium name="Genoscope - CEA"/>
            <person name="William W."/>
        </authorList>
    </citation>
    <scope>NUCLEOTIDE SEQUENCE [LARGE SCALE GENOMIC DNA]</scope>
</reference>
<keyword evidence="2" id="KW-1185">Reference proteome</keyword>
<dbReference type="Proteomes" id="UP001159427">
    <property type="component" value="Unassembled WGS sequence"/>
</dbReference>
<organism evidence="1 2">
    <name type="scientific">Porites evermanni</name>
    <dbReference type="NCBI Taxonomy" id="104178"/>
    <lineage>
        <taxon>Eukaryota</taxon>
        <taxon>Metazoa</taxon>
        <taxon>Cnidaria</taxon>
        <taxon>Anthozoa</taxon>
        <taxon>Hexacorallia</taxon>
        <taxon>Scleractinia</taxon>
        <taxon>Fungiina</taxon>
        <taxon>Poritidae</taxon>
        <taxon>Porites</taxon>
    </lineage>
</organism>
<dbReference type="EMBL" id="CALNXI010000678">
    <property type="protein sequence ID" value="CAH3032423.1"/>
    <property type="molecule type" value="Genomic_DNA"/>
</dbReference>
<sequence>MKTEAVSGEDNFGHYGSIKTINSKFRCTHSHQSTTQWWFGAHILSLSIRRFWGKGEGWNPPSPISNLLSPIPLGRPDTQAIQKAARHVGMDLMSANSFDFENNTRKRGKETNSLFATKNLSKRQAKYVLFREVQSPFAVVVVLIIGLNRGLPKFRRTSFKVNAPVNENSQNWNQYRLS</sequence>
<evidence type="ECO:0000313" key="1">
    <source>
        <dbReference type="EMBL" id="CAH3032423.1"/>
    </source>
</evidence>
<name>A0ABN8MST9_9CNID</name>
<accession>A0ABN8MST9</accession>
<gene>
    <name evidence="1" type="ORF">PEVE_00038999</name>
</gene>
<proteinExistence type="predicted"/>
<evidence type="ECO:0000313" key="2">
    <source>
        <dbReference type="Proteomes" id="UP001159427"/>
    </source>
</evidence>
<comment type="caution">
    <text evidence="1">The sequence shown here is derived from an EMBL/GenBank/DDBJ whole genome shotgun (WGS) entry which is preliminary data.</text>
</comment>